<evidence type="ECO:0000313" key="1">
    <source>
        <dbReference type="EMBL" id="TQQ81120.1"/>
    </source>
</evidence>
<dbReference type="InterPro" id="IPR017850">
    <property type="entry name" value="Alkaline_phosphatase_core_sf"/>
</dbReference>
<accession>A0A8J8P9J2</accession>
<dbReference type="Proteomes" id="UP000705823">
    <property type="component" value="Unassembled WGS sequence"/>
</dbReference>
<dbReference type="SUPFAM" id="SSF53649">
    <property type="entry name" value="Alkaline phosphatase-like"/>
    <property type="match status" value="1"/>
</dbReference>
<organism evidence="1 2">
    <name type="scientific">Halonotius terrestris</name>
    <dbReference type="NCBI Taxonomy" id="2487750"/>
    <lineage>
        <taxon>Archaea</taxon>
        <taxon>Methanobacteriati</taxon>
        <taxon>Methanobacteriota</taxon>
        <taxon>Stenosarchaea group</taxon>
        <taxon>Halobacteria</taxon>
        <taxon>Halobacteriales</taxon>
        <taxon>Haloferacaceae</taxon>
        <taxon>Halonotius</taxon>
    </lineage>
</organism>
<dbReference type="OrthoDB" id="100846at2157"/>
<evidence type="ECO:0000313" key="2">
    <source>
        <dbReference type="Proteomes" id="UP000705823"/>
    </source>
</evidence>
<keyword evidence="2" id="KW-1185">Reference proteome</keyword>
<proteinExistence type="predicted"/>
<dbReference type="EMBL" id="RKLU01000003">
    <property type="protein sequence ID" value="TQQ81120.1"/>
    <property type="molecule type" value="Genomic_DNA"/>
</dbReference>
<comment type="caution">
    <text evidence="1">The sequence shown here is derived from an EMBL/GenBank/DDBJ whole genome shotgun (WGS) entry which is preliminary data.</text>
</comment>
<dbReference type="Gene3D" id="3.40.720.10">
    <property type="entry name" value="Alkaline Phosphatase, subunit A"/>
    <property type="match status" value="1"/>
</dbReference>
<dbReference type="RefSeq" id="WP_142979682.1">
    <property type="nucleotide sequence ID" value="NZ_RKLU01000003.1"/>
</dbReference>
<protein>
    <recommendedName>
        <fullName evidence="3">Sulfatase</fullName>
    </recommendedName>
</protein>
<sequence length="326" mass="38233">MGIQDWVGQIRQDYARYGLRGFKFNIQDLFQGILSRGGFWINYGTDYYSREWDLLVVLDACRWDLFEEVADEYDFIESSGTFMSNASHSREWLHKHFMEPKSTKDKVKAWTELLPNVDNMDIFEEHYTMSNRPEVAETAYITWNVFARMLEDDAFCEYIPVGKAKWDDSDVILNPRTITDETIRVMRESEPEYIIAHYMQPHTPFRGSDGLDLDGSVWERIQRGEKQYDEAWLEYKDNLRWVLDDVELLLENVDAEKVVITADHGNAIGEWGCYGHRPYVPNPAVKRVPWATATATDEETYEPKLEEWEDADESEIQDRLEALGYA</sequence>
<evidence type="ECO:0008006" key="3">
    <source>
        <dbReference type="Google" id="ProtNLM"/>
    </source>
</evidence>
<dbReference type="AlphaFoldDB" id="A0A8J8P9J2"/>
<reference evidence="1" key="1">
    <citation type="submission" date="2019-02" db="EMBL/GenBank/DDBJ databases">
        <title>Halonotius sp. a new haloarchaeum isolated from saline soil.</title>
        <authorList>
            <person name="Duran-Viseras A."/>
            <person name="Sanchez-Porro C."/>
            <person name="Ventosa A."/>
        </authorList>
    </citation>
    <scope>NUCLEOTIDE SEQUENCE</scope>
    <source>
        <strain evidence="1">F15B</strain>
    </source>
</reference>
<gene>
    <name evidence="1" type="ORF">EGH24_08265</name>
</gene>
<name>A0A8J8P9J2_9EURY</name>